<evidence type="ECO:0000313" key="2">
    <source>
        <dbReference type="EMBL" id="KAI1720599.1"/>
    </source>
</evidence>
<dbReference type="Proteomes" id="UP001201812">
    <property type="component" value="Unassembled WGS sequence"/>
</dbReference>
<keyword evidence="3" id="KW-1185">Reference proteome</keyword>
<feature type="region of interest" description="Disordered" evidence="1">
    <location>
        <begin position="180"/>
        <end position="243"/>
    </location>
</feature>
<sequence length="514" mass="57491">MVILRQEQLFKYNVKGKFVDCWIILTHELDGPVLSIYKDQGAKKLLENRPKPFEPKNDWEAYWDNPPKFNTEPVYSNSLDVMRSSGIAMSVDALNVIRMEENRRASIKPENKGNSKMMYNSTPALDSAIYTSPGLQRANGGSSSRSSTISKSSSISRSRASAGNRVVEEALSPIYELKRQRELTDRQKGSTKNRLYEPKSSVSPAMESDNSVHRGKRHSKKTQRYIANRRDSTMSNSGFESGDTSSAIMAYANPVPSRQVINIVPFSTNPPSSILKNKSMEEIKQKHKMRKSSFSSTRSGYSTNSASLAKSPSKKLSVRKSSGSARSLTDAHVSTMHMPHNYINGVGHNYDNHQPKYSDAEVQTEQSNDARPTVPLIAIGHYPAFDDARNNNDFQSQVDRLRDMSLERNKELPSNNQLTVSGHSNGLTPPSPPVRKNTPATIKNQRHKITGNFLFSYLMQKHLSSSDDSMSSDFDDDDQSSSDTVTAEPGEPNGERKESETRLYRISVENSSQF</sequence>
<dbReference type="EMBL" id="JAKKPZ010000005">
    <property type="protein sequence ID" value="KAI1720599.1"/>
    <property type="molecule type" value="Genomic_DNA"/>
</dbReference>
<reference evidence="2" key="1">
    <citation type="submission" date="2022-01" db="EMBL/GenBank/DDBJ databases">
        <title>Genome Sequence Resource for Two Populations of Ditylenchus destructor, the Migratory Endoparasitic Phytonematode.</title>
        <authorList>
            <person name="Zhang H."/>
            <person name="Lin R."/>
            <person name="Xie B."/>
        </authorList>
    </citation>
    <scope>NUCLEOTIDE SEQUENCE</scope>
    <source>
        <strain evidence="2">BazhouSP</strain>
    </source>
</reference>
<feature type="compositionally biased region" description="Basic residues" evidence="1">
    <location>
        <begin position="213"/>
        <end position="223"/>
    </location>
</feature>
<accession>A0AAD4N8L2</accession>
<organism evidence="2 3">
    <name type="scientific">Ditylenchus destructor</name>
    <dbReference type="NCBI Taxonomy" id="166010"/>
    <lineage>
        <taxon>Eukaryota</taxon>
        <taxon>Metazoa</taxon>
        <taxon>Ecdysozoa</taxon>
        <taxon>Nematoda</taxon>
        <taxon>Chromadorea</taxon>
        <taxon>Rhabditida</taxon>
        <taxon>Tylenchina</taxon>
        <taxon>Tylenchomorpha</taxon>
        <taxon>Sphaerularioidea</taxon>
        <taxon>Anguinidae</taxon>
        <taxon>Anguininae</taxon>
        <taxon>Ditylenchus</taxon>
    </lineage>
</organism>
<evidence type="ECO:0000256" key="1">
    <source>
        <dbReference type="SAM" id="MobiDB-lite"/>
    </source>
</evidence>
<feature type="compositionally biased region" description="Polar residues" evidence="1">
    <location>
        <begin position="412"/>
        <end position="428"/>
    </location>
</feature>
<protein>
    <submittedName>
        <fullName evidence="2">Uncharacterized protein</fullName>
    </submittedName>
</protein>
<feature type="region of interest" description="Disordered" evidence="1">
    <location>
        <begin position="412"/>
        <end position="446"/>
    </location>
</feature>
<feature type="region of interest" description="Disordered" evidence="1">
    <location>
        <begin position="131"/>
        <end position="165"/>
    </location>
</feature>
<name>A0AAD4N8L2_9BILA</name>
<feature type="region of interest" description="Disordered" evidence="1">
    <location>
        <begin position="283"/>
        <end position="327"/>
    </location>
</feature>
<evidence type="ECO:0000313" key="3">
    <source>
        <dbReference type="Proteomes" id="UP001201812"/>
    </source>
</evidence>
<feature type="compositionally biased region" description="Low complexity" evidence="1">
    <location>
        <begin position="292"/>
        <end position="311"/>
    </location>
</feature>
<feature type="compositionally biased region" description="Low complexity" evidence="1">
    <location>
        <begin position="137"/>
        <end position="165"/>
    </location>
</feature>
<gene>
    <name evidence="2" type="ORF">DdX_04839</name>
</gene>
<proteinExistence type="predicted"/>
<feature type="compositionally biased region" description="Basic and acidic residues" evidence="1">
    <location>
        <begin position="493"/>
        <end position="503"/>
    </location>
</feature>
<feature type="compositionally biased region" description="Polar residues" evidence="1">
    <location>
        <begin position="233"/>
        <end position="243"/>
    </location>
</feature>
<feature type="region of interest" description="Disordered" evidence="1">
    <location>
        <begin position="465"/>
        <end position="514"/>
    </location>
</feature>
<comment type="caution">
    <text evidence="2">The sequence shown here is derived from an EMBL/GenBank/DDBJ whole genome shotgun (WGS) entry which is preliminary data.</text>
</comment>
<dbReference type="AlphaFoldDB" id="A0AAD4N8L2"/>